<proteinExistence type="inferred from homology"/>
<feature type="binding site" evidence="8">
    <location>
        <position position="322"/>
    </location>
    <ligand>
        <name>L-glutamate</name>
        <dbReference type="ChEBI" id="CHEBI:29985"/>
    </ligand>
</feature>
<dbReference type="InterPro" id="IPR036651">
    <property type="entry name" value="Gln_synt_N_sf"/>
</dbReference>
<dbReference type="Pfam" id="PF00120">
    <property type="entry name" value="Gln-synt_C"/>
    <property type="match status" value="1"/>
</dbReference>
<dbReference type="GO" id="GO:0019740">
    <property type="term" value="P:nitrogen utilization"/>
    <property type="evidence" value="ECO:0007669"/>
    <property type="project" value="TreeGrafter"/>
</dbReference>
<dbReference type="SUPFAM" id="SSF55931">
    <property type="entry name" value="Glutamine synthetase/guanido kinase"/>
    <property type="match status" value="1"/>
</dbReference>
<evidence type="ECO:0000256" key="1">
    <source>
        <dbReference type="ARBA" id="ARBA00004496"/>
    </source>
</evidence>
<comment type="catalytic activity">
    <reaction evidence="14">
        <text>L-glutamate + NH4(+) + ATP = L-glutamine + ADP + phosphate + H(+)</text>
        <dbReference type="Rhea" id="RHEA:16169"/>
        <dbReference type="ChEBI" id="CHEBI:15378"/>
        <dbReference type="ChEBI" id="CHEBI:28938"/>
        <dbReference type="ChEBI" id="CHEBI:29985"/>
        <dbReference type="ChEBI" id="CHEBI:30616"/>
        <dbReference type="ChEBI" id="CHEBI:43474"/>
        <dbReference type="ChEBI" id="CHEBI:58359"/>
        <dbReference type="ChEBI" id="CHEBI:456216"/>
        <dbReference type="EC" id="6.3.1.2"/>
    </reaction>
</comment>
<dbReference type="NCBIfam" id="TIGR00653">
    <property type="entry name" value="GlnA"/>
    <property type="match status" value="1"/>
</dbReference>
<dbReference type="GO" id="GO:0005524">
    <property type="term" value="F:ATP binding"/>
    <property type="evidence" value="ECO:0007669"/>
    <property type="project" value="UniProtKB-KW"/>
</dbReference>
<feature type="modified residue" description="O-AMP-tyrosine" evidence="11">
    <location>
        <position position="398"/>
    </location>
</feature>
<name>E0XXE6_9DELT</name>
<dbReference type="InterPro" id="IPR014746">
    <property type="entry name" value="Gln_synth/guanido_kin_cat_dom"/>
</dbReference>
<evidence type="ECO:0000256" key="4">
    <source>
        <dbReference type="ARBA" id="ARBA00022490"/>
    </source>
</evidence>
<comment type="similarity">
    <text evidence="2 12 13">Belongs to the glutamine synthetase family.</text>
</comment>
<keyword evidence="11" id="KW-0597">Phosphoprotein</keyword>
<evidence type="ECO:0000256" key="2">
    <source>
        <dbReference type="ARBA" id="ARBA00009897"/>
    </source>
</evidence>
<evidence type="ECO:0000259" key="16">
    <source>
        <dbReference type="PROSITE" id="PS51987"/>
    </source>
</evidence>
<keyword evidence="7 9" id="KW-0067">ATP-binding</keyword>
<evidence type="ECO:0000259" key="15">
    <source>
        <dbReference type="PROSITE" id="PS51986"/>
    </source>
</evidence>
<feature type="binding site" evidence="8">
    <location>
        <position position="360"/>
    </location>
    <ligand>
        <name>L-glutamate</name>
        <dbReference type="ChEBI" id="CHEBI:29985"/>
    </ligand>
</feature>
<dbReference type="GO" id="GO:0016020">
    <property type="term" value="C:membrane"/>
    <property type="evidence" value="ECO:0007669"/>
    <property type="project" value="TreeGrafter"/>
</dbReference>
<dbReference type="InterPro" id="IPR008147">
    <property type="entry name" value="Gln_synt_N"/>
</dbReference>
<evidence type="ECO:0000313" key="17">
    <source>
        <dbReference type="EMBL" id="ADI19087.1"/>
    </source>
</evidence>
<feature type="binding site" evidence="9">
    <location>
        <begin position="272"/>
        <end position="274"/>
    </location>
    <ligand>
        <name>ATP</name>
        <dbReference type="ChEBI" id="CHEBI:30616"/>
    </ligand>
</feature>
<evidence type="ECO:0000256" key="14">
    <source>
        <dbReference type="RuleBase" id="RU004356"/>
    </source>
</evidence>
<dbReference type="SUPFAM" id="SSF54368">
    <property type="entry name" value="Glutamine synthetase, N-terminal domain"/>
    <property type="match status" value="1"/>
</dbReference>
<keyword evidence="10" id="KW-0460">Magnesium</keyword>
<dbReference type="GO" id="GO:0046872">
    <property type="term" value="F:metal ion binding"/>
    <property type="evidence" value="ECO:0007669"/>
    <property type="project" value="UniProtKB-KW"/>
</dbReference>
<dbReference type="PANTHER" id="PTHR43407:SF1">
    <property type="entry name" value="LENGSIN"/>
    <property type="match status" value="1"/>
</dbReference>
<dbReference type="InterPro" id="IPR004809">
    <property type="entry name" value="Gln_synth_I"/>
</dbReference>
<feature type="binding site" evidence="9">
    <location>
        <position position="340"/>
    </location>
    <ligand>
        <name>ATP</name>
        <dbReference type="ChEBI" id="CHEBI:30616"/>
    </ligand>
</feature>
<dbReference type="PANTHER" id="PTHR43407">
    <property type="entry name" value="GLUTAMINE SYNTHETASE"/>
    <property type="match status" value="1"/>
</dbReference>
<evidence type="ECO:0000256" key="5">
    <source>
        <dbReference type="ARBA" id="ARBA00022598"/>
    </source>
</evidence>
<dbReference type="FunFam" id="3.30.590.10:FF:000001">
    <property type="entry name" value="Glutamine synthetase"/>
    <property type="match status" value="1"/>
</dbReference>
<keyword evidence="6 9" id="KW-0547">Nucleotide-binding</keyword>
<feature type="binding site" evidence="10">
    <location>
        <position position="358"/>
    </location>
    <ligand>
        <name>Mg(2+)</name>
        <dbReference type="ChEBI" id="CHEBI:18420"/>
        <label>1</label>
    </ligand>
</feature>
<comment type="subcellular location">
    <subcellularLocation>
        <location evidence="1">Cytoplasm</location>
    </subcellularLocation>
</comment>
<feature type="binding site" evidence="10">
    <location>
        <position position="133"/>
    </location>
    <ligand>
        <name>Mg(2+)</name>
        <dbReference type="ChEBI" id="CHEBI:18420"/>
        <label>1</label>
    </ligand>
</feature>
<dbReference type="Gene3D" id="3.10.20.70">
    <property type="entry name" value="Glutamine synthetase, N-terminal domain"/>
    <property type="match status" value="1"/>
</dbReference>
<feature type="binding site" evidence="9">
    <location>
        <position position="353"/>
    </location>
    <ligand>
        <name>ATP</name>
        <dbReference type="ChEBI" id="CHEBI:30616"/>
    </ligand>
</feature>
<feature type="binding site" evidence="8">
    <location>
        <position position="340"/>
    </location>
    <ligand>
        <name>L-glutamate</name>
        <dbReference type="ChEBI" id="CHEBI:29985"/>
    </ligand>
</feature>
<keyword evidence="4" id="KW-0963">Cytoplasm</keyword>
<keyword evidence="10" id="KW-0479">Metal-binding</keyword>
<dbReference type="InterPro" id="IPR008146">
    <property type="entry name" value="Gln_synth_cat_dom"/>
</dbReference>
<feature type="binding site" evidence="10">
    <location>
        <position position="270"/>
    </location>
    <ligand>
        <name>Mg(2+)</name>
        <dbReference type="ChEBI" id="CHEBI:18420"/>
        <label>1</label>
    </ligand>
</feature>
<dbReference type="EMBL" id="GU474909">
    <property type="protein sequence ID" value="ADI19087.1"/>
    <property type="molecule type" value="Genomic_DNA"/>
</dbReference>
<evidence type="ECO:0000256" key="3">
    <source>
        <dbReference type="ARBA" id="ARBA00021364"/>
    </source>
</evidence>
<dbReference type="InterPro" id="IPR027303">
    <property type="entry name" value="Gln_synth_gly_rich_site"/>
</dbReference>
<dbReference type="Pfam" id="PF03951">
    <property type="entry name" value="Gln-synt_N"/>
    <property type="match status" value="1"/>
</dbReference>
<dbReference type="InterPro" id="IPR027302">
    <property type="entry name" value="Gln_synth_N_conserv_site"/>
</dbReference>
<dbReference type="GO" id="GO:0006542">
    <property type="term" value="P:glutamine biosynthetic process"/>
    <property type="evidence" value="ECO:0007669"/>
    <property type="project" value="InterPro"/>
</dbReference>
<evidence type="ECO:0000256" key="13">
    <source>
        <dbReference type="RuleBase" id="RU000384"/>
    </source>
</evidence>
<feature type="binding site" evidence="8">
    <location>
        <position position="328"/>
    </location>
    <ligand>
        <name>L-glutamate</name>
        <dbReference type="ChEBI" id="CHEBI:29985"/>
    </ligand>
</feature>
<dbReference type="PROSITE" id="PS00181">
    <property type="entry name" value="GLNA_ATP"/>
    <property type="match status" value="1"/>
</dbReference>
<evidence type="ECO:0000256" key="7">
    <source>
        <dbReference type="ARBA" id="ARBA00022840"/>
    </source>
</evidence>
<keyword evidence="5 14" id="KW-0436">Ligase</keyword>
<evidence type="ECO:0000256" key="6">
    <source>
        <dbReference type="ARBA" id="ARBA00022741"/>
    </source>
</evidence>
<dbReference type="SMART" id="SM01230">
    <property type="entry name" value="Gln-synt_C"/>
    <property type="match status" value="1"/>
</dbReference>
<evidence type="ECO:0000256" key="10">
    <source>
        <dbReference type="PIRSR" id="PIRSR604809-3"/>
    </source>
</evidence>
<feature type="binding site" evidence="8">
    <location>
        <begin position="265"/>
        <end position="266"/>
    </location>
    <ligand>
        <name>L-glutamate</name>
        <dbReference type="ChEBI" id="CHEBI:29985"/>
    </ligand>
</feature>
<dbReference type="GO" id="GO:0004356">
    <property type="term" value="F:glutamine synthetase activity"/>
    <property type="evidence" value="ECO:0007669"/>
    <property type="project" value="UniProtKB-EC"/>
</dbReference>
<organism evidence="17">
    <name type="scientific">uncultured delta proteobacterium HF0070_15B21</name>
    <dbReference type="NCBI Taxonomy" id="710825"/>
    <lineage>
        <taxon>Bacteria</taxon>
        <taxon>Deltaproteobacteria</taxon>
        <taxon>environmental samples</taxon>
    </lineage>
</organism>
<dbReference type="PROSITE" id="PS00180">
    <property type="entry name" value="GLNA_1"/>
    <property type="match status" value="1"/>
</dbReference>
<dbReference type="EC" id="6.3.1.2" evidence="14"/>
<evidence type="ECO:0000256" key="9">
    <source>
        <dbReference type="PIRSR" id="PIRSR604809-2"/>
    </source>
</evidence>
<comment type="cofactor">
    <cofactor evidence="10">
        <name>Mg(2+)</name>
        <dbReference type="ChEBI" id="CHEBI:18420"/>
    </cofactor>
    <text evidence="10">Binds 2 Mg(2+) ions per subunit.</text>
</comment>
<protein>
    <recommendedName>
        <fullName evidence="3 14">Glutamine synthetase</fullName>
        <ecNumber evidence="14">6.3.1.2</ecNumber>
    </recommendedName>
</protein>
<accession>E0XXE6</accession>
<dbReference type="GO" id="GO:0005737">
    <property type="term" value="C:cytoplasm"/>
    <property type="evidence" value="ECO:0007669"/>
    <property type="project" value="UniProtKB-SubCell"/>
</dbReference>
<feature type="domain" description="GS beta-grasp" evidence="15">
    <location>
        <begin position="14"/>
        <end position="98"/>
    </location>
</feature>
<feature type="domain" description="GS catalytic" evidence="16">
    <location>
        <begin position="106"/>
        <end position="470"/>
    </location>
</feature>
<feature type="binding site" evidence="9">
    <location>
        <position position="209"/>
    </location>
    <ligand>
        <name>ATP</name>
        <dbReference type="ChEBI" id="CHEBI:30616"/>
    </ligand>
</feature>
<evidence type="ECO:0000256" key="8">
    <source>
        <dbReference type="PIRSR" id="PIRSR604809-1"/>
    </source>
</evidence>
<dbReference type="AlphaFoldDB" id="E0XXE6"/>
<dbReference type="PROSITE" id="PS51987">
    <property type="entry name" value="GS_CATALYTIC"/>
    <property type="match status" value="1"/>
</dbReference>
<dbReference type="PROSITE" id="PS51986">
    <property type="entry name" value="GS_BETA_GRASP"/>
    <property type="match status" value="1"/>
</dbReference>
<evidence type="ECO:0000256" key="12">
    <source>
        <dbReference type="PROSITE-ProRule" id="PRU01330"/>
    </source>
</evidence>
<evidence type="ECO:0000256" key="11">
    <source>
        <dbReference type="PIRSR" id="PIRSR604809-50"/>
    </source>
</evidence>
<dbReference type="Gene3D" id="3.30.590.10">
    <property type="entry name" value="Glutamine synthetase/guanido kinase, catalytic domain"/>
    <property type="match status" value="1"/>
</dbReference>
<reference evidence="17" key="1">
    <citation type="journal article" date="2011" name="Environ. Microbiol.">
        <title>Time-series analyses of Monterey Bay coastal microbial picoplankton using a 'genome proxy' microarray.</title>
        <authorList>
            <person name="Rich V.I."/>
            <person name="Pham V.D."/>
            <person name="Eppley J."/>
            <person name="Shi Y."/>
            <person name="DeLong E.F."/>
        </authorList>
    </citation>
    <scope>NUCLEOTIDE SEQUENCE</scope>
</reference>
<feature type="binding site" evidence="10">
    <location>
        <position position="131"/>
    </location>
    <ligand>
        <name>Mg(2+)</name>
        <dbReference type="ChEBI" id="CHEBI:18420"/>
        <label>1</label>
    </ligand>
</feature>
<feature type="binding site" evidence="10">
    <location>
        <position position="214"/>
    </location>
    <ligand>
        <name>Mg(2+)</name>
        <dbReference type="ChEBI" id="CHEBI:18420"/>
        <label>1</label>
    </ligand>
</feature>
<sequence length="470" mass="52978">MKSAKEVIDFAKKNNAVMVDLKFIDFLGTWQHFAVSISDLSEDMLEEGRMFDGSSIRCWQTIDSSDMKVMPDLSTTTMDPFYAHPTLSIICDIIDPITGEGYTRDPRNIASKAEKYLISTGIADTAFFGPEAEFFMFDDVRYAQDAEGGFYAIDSPECPWNTGTDEPGGNKAYKYGHKLGYFPTAPFDQDRDIRAEMVLKLEEMGITVEAQHHEVAPAQHEIDIKFDTLLKTADNLQWFKYVIRNVARDNGKAATFMPKPMFNDNGNGMHTHQSLWKNGQPLFAGDQYAGLSQDALYYIGGILNHAPALAAFTNPLTNSYKRLVPGFEAPINLAYSNRNRSATVRIPVVDSPKARRLEYRCPDSGANVYIAFAAMLMAGLDGIQNKIDPGDPMDVNIYDLPPEKLNKIGKMPSSLRESLDALESDNEFLLKGNVFTKDVIEYWLDYKMEEEVKAIDSRPHPHEFNLYFNY</sequence>
<feature type="binding site" evidence="10">
    <location>
        <position position="221"/>
    </location>
    <ligand>
        <name>Mg(2+)</name>
        <dbReference type="ChEBI" id="CHEBI:18420"/>
        <label>1</label>
    </ligand>
</feature>